<evidence type="ECO:0000313" key="3">
    <source>
        <dbReference type="Proteomes" id="UP001419268"/>
    </source>
</evidence>
<dbReference type="EMBL" id="JBBNAG010000001">
    <property type="protein sequence ID" value="KAK9166828.1"/>
    <property type="molecule type" value="Genomic_DNA"/>
</dbReference>
<evidence type="ECO:0000256" key="1">
    <source>
        <dbReference type="SAM" id="MobiDB-lite"/>
    </source>
</evidence>
<evidence type="ECO:0000313" key="2">
    <source>
        <dbReference type="EMBL" id="KAK9166828.1"/>
    </source>
</evidence>
<comment type="caution">
    <text evidence="2">The sequence shown here is derived from an EMBL/GenBank/DDBJ whole genome shotgun (WGS) entry which is preliminary data.</text>
</comment>
<proteinExistence type="predicted"/>
<accession>A0AAP0L991</accession>
<dbReference type="Proteomes" id="UP001419268">
    <property type="component" value="Unassembled WGS sequence"/>
</dbReference>
<feature type="compositionally biased region" description="Basic and acidic residues" evidence="1">
    <location>
        <begin position="99"/>
        <end position="125"/>
    </location>
</feature>
<dbReference type="AlphaFoldDB" id="A0AAP0L991"/>
<protein>
    <submittedName>
        <fullName evidence="2">Uncharacterized protein</fullName>
    </submittedName>
</protein>
<feature type="compositionally biased region" description="Basic and acidic residues" evidence="1">
    <location>
        <begin position="27"/>
        <end position="38"/>
    </location>
</feature>
<reference evidence="2 3" key="1">
    <citation type="submission" date="2024-01" db="EMBL/GenBank/DDBJ databases">
        <title>Genome assemblies of Stephania.</title>
        <authorList>
            <person name="Yang L."/>
        </authorList>
    </citation>
    <scope>NUCLEOTIDE SEQUENCE [LARGE SCALE GENOMIC DNA]</scope>
    <source>
        <strain evidence="2">JXDWG</strain>
        <tissue evidence="2">Leaf</tissue>
    </source>
</reference>
<organism evidence="2 3">
    <name type="scientific">Stephania cephalantha</name>
    <dbReference type="NCBI Taxonomy" id="152367"/>
    <lineage>
        <taxon>Eukaryota</taxon>
        <taxon>Viridiplantae</taxon>
        <taxon>Streptophyta</taxon>
        <taxon>Embryophyta</taxon>
        <taxon>Tracheophyta</taxon>
        <taxon>Spermatophyta</taxon>
        <taxon>Magnoliopsida</taxon>
        <taxon>Ranunculales</taxon>
        <taxon>Menispermaceae</taxon>
        <taxon>Menispermoideae</taxon>
        <taxon>Cissampelideae</taxon>
        <taxon>Stephania</taxon>
    </lineage>
</organism>
<keyword evidence="3" id="KW-1185">Reference proteome</keyword>
<gene>
    <name evidence="2" type="ORF">Scep_002019</name>
</gene>
<name>A0AAP0L991_9MAGN</name>
<feature type="region of interest" description="Disordered" evidence="1">
    <location>
        <begin position="1"/>
        <end position="140"/>
    </location>
</feature>
<sequence>MTSRTAASRMASRCGWTTTASMQHGLAARDARGEDSRRRGSVIRGPAARPNPGEIIGSARPARRGDSGSGEDGQQATLTTSSGSGVDQRVAGRQCSVTRRTDQQRSDDETPARLDGGVVREEEKKKKGKRERFLAKTCNL</sequence>
<feature type="compositionally biased region" description="Polar residues" evidence="1">
    <location>
        <begin position="72"/>
        <end position="85"/>
    </location>
</feature>